<keyword evidence="2" id="KW-1185">Reference proteome</keyword>
<reference evidence="2" key="1">
    <citation type="journal article" date="2019" name="Int. J. Syst. Evol. Microbiol.">
        <title>The Global Catalogue of Microorganisms (GCM) 10K type strain sequencing project: providing services to taxonomists for standard genome sequencing and annotation.</title>
        <authorList>
            <consortium name="The Broad Institute Genomics Platform"/>
            <consortium name="The Broad Institute Genome Sequencing Center for Infectious Disease"/>
            <person name="Wu L."/>
            <person name="Ma J."/>
        </authorList>
    </citation>
    <scope>NUCLEOTIDE SEQUENCE [LARGE SCALE GENOMIC DNA]</scope>
    <source>
        <strain evidence="2">JCM 13581</strain>
    </source>
</reference>
<comment type="caution">
    <text evidence="1">The sequence shown here is derived from an EMBL/GenBank/DDBJ whole genome shotgun (WGS) entry which is preliminary data.</text>
</comment>
<protein>
    <submittedName>
        <fullName evidence="1">Uncharacterized protein</fullName>
    </submittedName>
</protein>
<proteinExistence type="predicted"/>
<sequence length="161" mass="17468">MITEGQTLVLDAEGARRVAVVLRWEHSQGSRAHCLARLLVRPAPAVPVAVLSELADNPDHLGLTGDMGGAASAFLEYMEGYARLDPESLVWIAHHGPFSSADDDGGGETFTRVDLAHHHDAFHDDLSGHHLLTPAQVLAEIAPLRLHPVPEVLAELRYVRI</sequence>
<dbReference type="Proteomes" id="UP001501303">
    <property type="component" value="Unassembled WGS sequence"/>
</dbReference>
<dbReference type="EMBL" id="BAAAMJ010000132">
    <property type="protein sequence ID" value="GAA1937463.1"/>
    <property type="molecule type" value="Genomic_DNA"/>
</dbReference>
<organism evidence="1 2">
    <name type="scientific">Streptomyces sodiiphilus</name>
    <dbReference type="NCBI Taxonomy" id="226217"/>
    <lineage>
        <taxon>Bacteria</taxon>
        <taxon>Bacillati</taxon>
        <taxon>Actinomycetota</taxon>
        <taxon>Actinomycetes</taxon>
        <taxon>Kitasatosporales</taxon>
        <taxon>Streptomycetaceae</taxon>
        <taxon>Streptomyces</taxon>
    </lineage>
</organism>
<name>A0ABP5B8Y6_9ACTN</name>
<accession>A0ABP5B8Y6</accession>
<gene>
    <name evidence="1" type="ORF">GCM10009716_49420</name>
</gene>
<evidence type="ECO:0000313" key="1">
    <source>
        <dbReference type="EMBL" id="GAA1937463.1"/>
    </source>
</evidence>
<evidence type="ECO:0000313" key="2">
    <source>
        <dbReference type="Proteomes" id="UP001501303"/>
    </source>
</evidence>